<dbReference type="EMBL" id="CP150886">
    <property type="protein sequence ID" value="WZB88379.1"/>
    <property type="molecule type" value="Genomic_DNA"/>
</dbReference>
<dbReference type="Pfam" id="PF13439">
    <property type="entry name" value="Glyco_transf_4"/>
    <property type="match status" value="1"/>
</dbReference>
<keyword evidence="3" id="KW-1185">Reference proteome</keyword>
<keyword evidence="2" id="KW-0808">Transferase</keyword>
<dbReference type="CDD" id="cd03801">
    <property type="entry name" value="GT4_PimA-like"/>
    <property type="match status" value="1"/>
</dbReference>
<dbReference type="GO" id="GO:0016757">
    <property type="term" value="F:glycosyltransferase activity"/>
    <property type="evidence" value="ECO:0007669"/>
    <property type="project" value="UniProtKB-KW"/>
</dbReference>
<proteinExistence type="predicted"/>
<sequence>MRIAYVCADLGIPVFGKKGCSIHVQEVIRALEKQGSEVELLATRIGGTPPIDLANIIVHKLPYIPKVEIEVREKIALGINEDLRLNLQGLGNIDLIYERYSLWSYSAMEFAQKRGIPGILEVNSPLIKEQIKYRGLIDVDSAEMVASRVFEAAAAVIAVSEEVKTYLIKYVDAEKIYVIPNGVNPDRFSNLNVAAESEDFTVGFVGTFKPWHGLSILTEAFAQLHQKVPQSRLLIVGDGPERENIQAELSVLGLDDCIEFTGAVNPDQVPQFLAKMNVAVAPYPAQSDFYFSPLKVYEYMAAGLPVVVSKIGQLVDLIEPEVNGIFCPPGDAIALAEALEKLWRSPSLRHSLGQAARQKVIKNHTWNDVAQQILHIAGLYGDLKL</sequence>
<dbReference type="InterPro" id="IPR050194">
    <property type="entry name" value="Glycosyltransferase_grp1"/>
</dbReference>
<dbReference type="Proteomes" id="UP001483337">
    <property type="component" value="Chromosome"/>
</dbReference>
<dbReference type="SUPFAM" id="SSF53756">
    <property type="entry name" value="UDP-Glycosyltransferase/glycogen phosphorylase"/>
    <property type="match status" value="1"/>
</dbReference>
<dbReference type="RefSeq" id="WP_353931287.1">
    <property type="nucleotide sequence ID" value="NZ_CP150886.1"/>
</dbReference>
<gene>
    <name evidence="2" type="ORF">WJM97_01380</name>
</gene>
<protein>
    <submittedName>
        <fullName evidence="2">Glycosyltransferase family 4 protein</fullName>
        <ecNumber evidence="2">2.4.-.-</ecNumber>
    </submittedName>
</protein>
<dbReference type="PANTHER" id="PTHR45947">
    <property type="entry name" value="SULFOQUINOVOSYL TRANSFERASE SQD2"/>
    <property type="match status" value="1"/>
</dbReference>
<accession>A0ABZ2USU5</accession>
<evidence type="ECO:0000259" key="1">
    <source>
        <dbReference type="Pfam" id="PF13439"/>
    </source>
</evidence>
<dbReference type="EC" id="2.4.-.-" evidence="2"/>
<name>A0ABZ2USU5_9CYAN</name>
<reference evidence="2 3" key="1">
    <citation type="submission" date="2024-04" db="EMBL/GenBank/DDBJ databases">
        <title>Okeanomitos corallinicola gen. &amp; sp. nov. (Nostocales, Cyanobacteria), a new toxic marine heterocyst-forming cyanobacterium from a coral reef.</title>
        <authorList>
            <person name="Li H."/>
            <person name="Li R."/>
            <person name="Kang J."/>
            <person name="Hii K.S."/>
            <person name="Mohamed H.F."/>
            <person name="Xu X."/>
            <person name="Luo Z."/>
        </authorList>
    </citation>
    <scope>NUCLEOTIDE SEQUENCE [LARGE SCALE GENOMIC DNA]</scope>
    <source>
        <strain evidence="2 3">TIOX110</strain>
    </source>
</reference>
<keyword evidence="2" id="KW-0328">Glycosyltransferase</keyword>
<organism evidence="2 3">
    <name type="scientific">Okeanomitos corallinicola TIOX110</name>
    <dbReference type="NCBI Taxonomy" id="3133117"/>
    <lineage>
        <taxon>Bacteria</taxon>
        <taxon>Bacillati</taxon>
        <taxon>Cyanobacteriota</taxon>
        <taxon>Cyanophyceae</taxon>
        <taxon>Nostocales</taxon>
        <taxon>Aphanizomenonaceae</taxon>
        <taxon>Okeanomitos</taxon>
    </lineage>
</organism>
<dbReference type="PANTHER" id="PTHR45947:SF3">
    <property type="entry name" value="SULFOQUINOVOSYL TRANSFERASE SQD2"/>
    <property type="match status" value="1"/>
</dbReference>
<dbReference type="Pfam" id="PF13692">
    <property type="entry name" value="Glyco_trans_1_4"/>
    <property type="match status" value="1"/>
</dbReference>
<dbReference type="InterPro" id="IPR028098">
    <property type="entry name" value="Glyco_trans_4-like_N"/>
</dbReference>
<evidence type="ECO:0000313" key="2">
    <source>
        <dbReference type="EMBL" id="WZB88379.1"/>
    </source>
</evidence>
<feature type="domain" description="Glycosyltransferase subfamily 4-like N-terminal" evidence="1">
    <location>
        <begin position="19"/>
        <end position="187"/>
    </location>
</feature>
<dbReference type="Gene3D" id="3.40.50.2000">
    <property type="entry name" value="Glycogen Phosphorylase B"/>
    <property type="match status" value="2"/>
</dbReference>
<evidence type="ECO:0000313" key="3">
    <source>
        <dbReference type="Proteomes" id="UP001483337"/>
    </source>
</evidence>